<keyword evidence="2" id="KW-1185">Reference proteome</keyword>
<proteinExistence type="predicted"/>
<comment type="caution">
    <text evidence="1">The sequence shown here is derived from an EMBL/GenBank/DDBJ whole genome shotgun (WGS) entry which is preliminary data.</text>
</comment>
<dbReference type="EMBL" id="JTDE01006291">
    <property type="protein sequence ID" value="KAF7244529.1"/>
    <property type="molecule type" value="Genomic_DNA"/>
</dbReference>
<gene>
    <name evidence="1" type="ORF">EG68_10174</name>
</gene>
<evidence type="ECO:0000313" key="1">
    <source>
        <dbReference type="EMBL" id="KAF7244529.1"/>
    </source>
</evidence>
<dbReference type="Proteomes" id="UP000822476">
    <property type="component" value="Unassembled WGS sequence"/>
</dbReference>
<name>A0A8S9YG60_9TREM</name>
<dbReference type="AlphaFoldDB" id="A0A8S9YG60"/>
<accession>A0A8S9YG60</accession>
<organism evidence="1 2">
    <name type="scientific">Paragonimus skrjabini miyazakii</name>
    <dbReference type="NCBI Taxonomy" id="59628"/>
    <lineage>
        <taxon>Eukaryota</taxon>
        <taxon>Metazoa</taxon>
        <taxon>Spiralia</taxon>
        <taxon>Lophotrochozoa</taxon>
        <taxon>Platyhelminthes</taxon>
        <taxon>Trematoda</taxon>
        <taxon>Digenea</taxon>
        <taxon>Plagiorchiida</taxon>
        <taxon>Troglotremata</taxon>
        <taxon>Troglotrematidae</taxon>
        <taxon>Paragonimus</taxon>
    </lineage>
</organism>
<reference evidence="1" key="1">
    <citation type="submission" date="2019-07" db="EMBL/GenBank/DDBJ databases">
        <title>Annotation for the trematode Paragonimus miyazaki's.</title>
        <authorList>
            <person name="Choi Y.-J."/>
        </authorList>
    </citation>
    <scope>NUCLEOTIDE SEQUENCE</scope>
    <source>
        <strain evidence="1">Japan</strain>
    </source>
</reference>
<dbReference type="OrthoDB" id="8939517at2759"/>
<protein>
    <submittedName>
        <fullName evidence="1">Uncharacterized protein</fullName>
    </submittedName>
</protein>
<sequence>MQSIGDMQLLNMKLEEVEVYNRLLQPLFVCSVTTDHLFSIAESVMKKAYPGVSQADVKGTIQRWMQKARLRAFKEANDPTADIFAP</sequence>
<evidence type="ECO:0000313" key="2">
    <source>
        <dbReference type="Proteomes" id="UP000822476"/>
    </source>
</evidence>